<dbReference type="VEuPathDB" id="PiroplasmaDB:BMR1_01G02715"/>
<dbReference type="KEGG" id="bmic:BMR1_01G02715"/>
<evidence type="ECO:0000256" key="1">
    <source>
        <dbReference type="SAM" id="MobiDB-lite"/>
    </source>
</evidence>
<evidence type="ECO:0000313" key="3">
    <source>
        <dbReference type="Proteomes" id="UP000002899"/>
    </source>
</evidence>
<organism evidence="2 3">
    <name type="scientific">Babesia microti (strain RI)</name>
    <dbReference type="NCBI Taxonomy" id="1133968"/>
    <lineage>
        <taxon>Eukaryota</taxon>
        <taxon>Sar</taxon>
        <taxon>Alveolata</taxon>
        <taxon>Apicomplexa</taxon>
        <taxon>Aconoidasida</taxon>
        <taxon>Piroplasmida</taxon>
        <taxon>Babesiidae</taxon>
        <taxon>Babesia</taxon>
    </lineage>
</organism>
<dbReference type="EMBL" id="FO082871">
    <property type="protein sequence ID" value="SIO73406.1"/>
    <property type="molecule type" value="Genomic_DNA"/>
</dbReference>
<dbReference type="RefSeq" id="XP_021337507.1">
    <property type="nucleotide sequence ID" value="XM_021482918.1"/>
</dbReference>
<keyword evidence="3" id="KW-1185">Reference proteome</keyword>
<dbReference type="Proteomes" id="UP000002899">
    <property type="component" value="Chromosome I"/>
</dbReference>
<dbReference type="AlphaFoldDB" id="A0A1N6LX08"/>
<feature type="region of interest" description="Disordered" evidence="1">
    <location>
        <begin position="214"/>
        <end position="247"/>
    </location>
</feature>
<reference evidence="2 3" key="2">
    <citation type="journal article" date="2013" name="PLoS ONE">
        <title>Whole genome mapping and re-organization of the nuclear and mitochondrial genomes of Babesia microti isolates.</title>
        <authorList>
            <person name="Cornillot E."/>
            <person name="Dassouli A."/>
            <person name="Garg A."/>
            <person name="Pachikara N."/>
            <person name="Randazzo S."/>
            <person name="Depoix D."/>
            <person name="Carcy B."/>
            <person name="Delbecq S."/>
            <person name="Frutos R."/>
            <person name="Silva J.C."/>
            <person name="Sutton R."/>
            <person name="Krause P.J."/>
            <person name="Mamoun C.B."/>
        </authorList>
    </citation>
    <scope>NUCLEOTIDE SEQUENCE [LARGE SCALE GENOMIC DNA]</scope>
    <source>
        <strain evidence="2 3">RI</strain>
    </source>
</reference>
<reference evidence="2 3" key="1">
    <citation type="journal article" date="2012" name="Nucleic Acids Res.">
        <title>Sequencing of the smallest Apicomplexan genome from the human pathogen Babesia microti.</title>
        <authorList>
            <person name="Cornillot E."/>
            <person name="Hadj-Kaddour K."/>
            <person name="Dassouli A."/>
            <person name="Noel B."/>
            <person name="Ranwez V."/>
            <person name="Vacherie B."/>
            <person name="Augagneur Y."/>
            <person name="Bres V."/>
            <person name="Duclos A."/>
            <person name="Randazzo S."/>
            <person name="Carcy B."/>
            <person name="Debierre-Grockiego F."/>
            <person name="Delbecq S."/>
            <person name="Moubri-Menage K."/>
            <person name="Shams-Eldin H."/>
            <person name="Usmani-Brown S."/>
            <person name="Bringaud F."/>
            <person name="Wincker P."/>
            <person name="Vivares C.P."/>
            <person name="Schwarz R.T."/>
            <person name="Schetters T.P."/>
            <person name="Krause P.J."/>
            <person name="Gorenflot A."/>
            <person name="Berry V."/>
            <person name="Barbe V."/>
            <person name="Ben Mamoun C."/>
        </authorList>
    </citation>
    <scope>NUCLEOTIDE SEQUENCE [LARGE SCALE GENOMIC DNA]</scope>
    <source>
        <strain evidence="2 3">RI</strain>
    </source>
</reference>
<name>A0A1N6LX08_BABMR</name>
<sequence length="302" mass="34980">MKIQILRSVEQCLDTKYSHTKEIRFKCNDKSFCNISHSTHCKDPVINLYYTCKDSYLYNKTATNRHIKVNTFACDEHPIHAFCKDKLLINPLEILLFGVDDDPNYHELIKNKCLLKNLCIINLSDIVNSKRIELVDVFAQFVYNCDTEKNIINGKEFESIKPVWNSAWNVRGIENPNYMRNDEYTPNDSKNIFNITKVKPIYIDGYSLALPPNQDANHKHMDESDDYDGYQGDQPVESKPQNYSDDKDAPYDAVYACYVKDEKLAQLMNINAPLELSMVCTDYDCKFAIRECQPGNFISKSN</sequence>
<evidence type="ECO:0000313" key="2">
    <source>
        <dbReference type="EMBL" id="SIO73406.1"/>
    </source>
</evidence>
<gene>
    <name evidence="2" type="ORF">BMR1_01G02715</name>
</gene>
<dbReference type="GeneID" id="24423613"/>
<protein>
    <submittedName>
        <fullName evidence="2">Uncharacterized protein</fullName>
    </submittedName>
</protein>
<proteinExistence type="predicted"/>
<reference evidence="2 3" key="3">
    <citation type="journal article" date="2016" name="Sci. Rep.">
        <title>Genome-wide diversity and gene expression profiling of Babesia microti isolates identify polymorphic genes that mediate host-pathogen interactions.</title>
        <authorList>
            <person name="Silva J.C."/>
            <person name="Cornillot E."/>
            <person name="McCracken C."/>
            <person name="Usmani-Brown S."/>
            <person name="Dwivedi A."/>
            <person name="Ifeonu O.O."/>
            <person name="Crabtree J."/>
            <person name="Gotia H.T."/>
            <person name="Virji A.Z."/>
            <person name="Reynes C."/>
            <person name="Colinge J."/>
            <person name="Kumar V."/>
            <person name="Lawres L."/>
            <person name="Pazzi J.E."/>
            <person name="Pablo J.V."/>
            <person name="Hung C."/>
            <person name="Brancato J."/>
            <person name="Kumari P."/>
            <person name="Orvis J."/>
            <person name="Tretina K."/>
            <person name="Chibucos M."/>
            <person name="Ott S."/>
            <person name="Sadzewicz L."/>
            <person name="Sengamalay N."/>
            <person name="Shetty A.C."/>
            <person name="Su Q."/>
            <person name="Tallon L."/>
            <person name="Fraser C.M."/>
            <person name="Frutos R."/>
            <person name="Molina D.M."/>
            <person name="Krause P.J."/>
            <person name="Ben Mamoun C."/>
        </authorList>
    </citation>
    <scope>NUCLEOTIDE SEQUENCE [LARGE SCALE GENOMIC DNA]</scope>
    <source>
        <strain evidence="2 3">RI</strain>
    </source>
</reference>
<accession>A0A1N6LX08</accession>